<keyword evidence="1" id="KW-0378">Hydrolase</keyword>
<dbReference type="Gene3D" id="3.60.40.10">
    <property type="entry name" value="PPM-type phosphatase domain"/>
    <property type="match status" value="1"/>
</dbReference>
<dbReference type="PANTHER" id="PTHR43156">
    <property type="entry name" value="STAGE II SPORULATION PROTEIN E-RELATED"/>
    <property type="match status" value="1"/>
</dbReference>
<dbReference type="Proteomes" id="UP000275225">
    <property type="component" value="Unassembled WGS sequence"/>
</dbReference>
<evidence type="ECO:0000259" key="2">
    <source>
        <dbReference type="SMART" id="SM00331"/>
    </source>
</evidence>
<proteinExistence type="predicted"/>
<dbReference type="PANTHER" id="PTHR43156:SF2">
    <property type="entry name" value="STAGE II SPORULATION PROTEIN E"/>
    <property type="match status" value="1"/>
</dbReference>
<dbReference type="OrthoDB" id="118142at2"/>
<sequence length="510" mass="55206">MNRDVFTAAGRIRPAYDEIDWAATPLGDPSTWSVTLRDTVDLMLHSKFAMTLLWGPEYVLVYNEAYVPVIGDKHPSALGRPAREAFPEAWDVIGPLMRQARETGVATHVIDQKLPLFRRGFLEDCFFSYSYSPVRGPSGEIEGVIDVMVETTREMAISRRSELIVQLADALLPAQSRADAVRRAIEVLTQTDTDMASAAIVPLESTSVDPGDARHLVMDLGAARGEARLALDVVLSPGLVIDDHTTAFIKVVADTIGRALDRVAAMEAERHAGELTRQLAETLQRSLLPEVRSPERFEMAVRYQAAAEQAQIGGDWYDVFPLSDGSLAFAVGDVSGHDREAAAAMAQVRNLLRGISFTQPGSPGLVMQALDRALEGLGVGAVATALFARLEEQPDGIEMRWSNAGHPAPILLCADGSAQLLETAPELMLGVDGSSPRRDHVTPLAPGDAIVCYTDGLVERRDRGVDEGMDELLTLLQGYTHLSSDALCDLIATFAADAEDDVAVLVLRAR</sequence>
<gene>
    <name evidence="3" type="ORF">EHW97_08055</name>
</gene>
<keyword evidence="4" id="KW-1185">Reference proteome</keyword>
<feature type="domain" description="PPM-type phosphatase" evidence="2">
    <location>
        <begin position="297"/>
        <end position="509"/>
    </location>
</feature>
<organism evidence="3 4">
    <name type="scientific">Aeromicrobium camelliae</name>
    <dbReference type="NCBI Taxonomy" id="1538144"/>
    <lineage>
        <taxon>Bacteria</taxon>
        <taxon>Bacillati</taxon>
        <taxon>Actinomycetota</taxon>
        <taxon>Actinomycetes</taxon>
        <taxon>Propionibacteriales</taxon>
        <taxon>Nocardioidaceae</taxon>
        <taxon>Aeromicrobium</taxon>
    </lineage>
</organism>
<evidence type="ECO:0000313" key="4">
    <source>
        <dbReference type="Proteomes" id="UP000275225"/>
    </source>
</evidence>
<dbReference type="SUPFAM" id="SSF81606">
    <property type="entry name" value="PP2C-like"/>
    <property type="match status" value="1"/>
</dbReference>
<accession>A0A3N6WSL2</accession>
<evidence type="ECO:0000313" key="3">
    <source>
        <dbReference type="EMBL" id="RQN07972.1"/>
    </source>
</evidence>
<dbReference type="Gene3D" id="3.30.450.20">
    <property type="entry name" value="PAS domain"/>
    <property type="match status" value="1"/>
</dbReference>
<evidence type="ECO:0000256" key="1">
    <source>
        <dbReference type="ARBA" id="ARBA00022801"/>
    </source>
</evidence>
<dbReference type="AlphaFoldDB" id="A0A3N6WSL2"/>
<dbReference type="InterPro" id="IPR001932">
    <property type="entry name" value="PPM-type_phosphatase-like_dom"/>
</dbReference>
<dbReference type="EMBL" id="RQJX01000009">
    <property type="protein sequence ID" value="RQN07972.1"/>
    <property type="molecule type" value="Genomic_DNA"/>
</dbReference>
<reference evidence="3 4" key="1">
    <citation type="submission" date="2018-11" db="EMBL/GenBank/DDBJ databases">
        <authorList>
            <person name="Li F."/>
        </authorList>
    </citation>
    <scope>NUCLEOTIDE SEQUENCE [LARGE SCALE GENOMIC DNA]</scope>
    <source>
        <strain evidence="3 4">YS17T</strain>
    </source>
</reference>
<dbReference type="InterPro" id="IPR036457">
    <property type="entry name" value="PPM-type-like_dom_sf"/>
</dbReference>
<protein>
    <recommendedName>
        <fullName evidence="2">PPM-type phosphatase domain-containing protein</fullName>
    </recommendedName>
</protein>
<dbReference type="RefSeq" id="WP_124236658.1">
    <property type="nucleotide sequence ID" value="NZ_JBHUFI010000016.1"/>
</dbReference>
<name>A0A3N6WSL2_9ACTN</name>
<dbReference type="Pfam" id="PF07228">
    <property type="entry name" value="SpoIIE"/>
    <property type="match status" value="1"/>
</dbReference>
<dbReference type="GO" id="GO:0016791">
    <property type="term" value="F:phosphatase activity"/>
    <property type="evidence" value="ECO:0007669"/>
    <property type="project" value="TreeGrafter"/>
</dbReference>
<comment type="caution">
    <text evidence="3">The sequence shown here is derived from an EMBL/GenBank/DDBJ whole genome shotgun (WGS) entry which is preliminary data.</text>
</comment>
<dbReference type="InterPro" id="IPR052016">
    <property type="entry name" value="Bact_Sigma-Reg"/>
</dbReference>
<dbReference type="SMART" id="SM00331">
    <property type="entry name" value="PP2C_SIG"/>
    <property type="match status" value="1"/>
</dbReference>